<dbReference type="VEuPathDB" id="MicrosporidiaDB:CWI38_0226p0050"/>
<gene>
    <name evidence="1" type="ORF">CWI38_0226p0050</name>
</gene>
<evidence type="ECO:0000313" key="1">
    <source>
        <dbReference type="EMBL" id="TBU18875.1"/>
    </source>
</evidence>
<keyword evidence="2" id="KW-1185">Reference proteome</keyword>
<name>A0A4Q9LZH1_9MICR</name>
<accession>A0A4Q9LZH1</accession>
<organism evidence="1 2">
    <name type="scientific">Hamiltosporidium tvaerminnensis</name>
    <dbReference type="NCBI Taxonomy" id="1176355"/>
    <lineage>
        <taxon>Eukaryota</taxon>
        <taxon>Fungi</taxon>
        <taxon>Fungi incertae sedis</taxon>
        <taxon>Microsporidia</taxon>
        <taxon>Dubosqiidae</taxon>
        <taxon>Hamiltosporidium</taxon>
    </lineage>
</organism>
<sequence length="86" mass="10059">MEYFTDIIIFKNKISPFKMYDVIQAPLELKLEKLSFKIKPNVIFTVDSVDYVCELKENIKLGVCSDMGDTTGEIIKNRNYYVIKRV</sequence>
<comment type="caution">
    <text evidence="1">The sequence shown here is derived from an EMBL/GenBank/DDBJ whole genome shotgun (WGS) entry which is preliminary data.</text>
</comment>
<dbReference type="Proteomes" id="UP000292282">
    <property type="component" value="Unassembled WGS sequence"/>
</dbReference>
<dbReference type="AlphaFoldDB" id="A0A4Q9LZH1"/>
<evidence type="ECO:0000313" key="2">
    <source>
        <dbReference type="Proteomes" id="UP000292282"/>
    </source>
</evidence>
<reference evidence="1 2" key="1">
    <citation type="submission" date="2017-12" db="EMBL/GenBank/DDBJ databases">
        <authorList>
            <person name="Pombert J.-F."/>
            <person name="Haag K.L."/>
            <person name="Ebert D."/>
        </authorList>
    </citation>
    <scope>NUCLEOTIDE SEQUENCE [LARGE SCALE GENOMIC DNA]</scope>
    <source>
        <strain evidence="1">IL-G-3</strain>
    </source>
</reference>
<protein>
    <submittedName>
        <fullName evidence="1">Uncharacterized protein</fullName>
    </submittedName>
</protein>
<proteinExistence type="predicted"/>
<dbReference type="EMBL" id="PITK01000226">
    <property type="protein sequence ID" value="TBU18875.1"/>
    <property type="molecule type" value="Genomic_DNA"/>
</dbReference>